<dbReference type="InterPro" id="IPR052589">
    <property type="entry name" value="Arf-GAP_dual-PH_domain"/>
</dbReference>
<dbReference type="InParanoid" id="F6VJ08"/>
<dbReference type="InterPro" id="IPR037851">
    <property type="entry name" value="PH2_ADAP"/>
</dbReference>
<keyword evidence="7" id="KW-0677">Repeat</keyword>
<evidence type="ECO:0000313" key="16">
    <source>
        <dbReference type="Ensembl" id="ENSOANP00000008362.4"/>
    </source>
</evidence>
<dbReference type="PANTHER" id="PTHR46021:SF6">
    <property type="entry name" value="ARF-GAP WITH DUAL PH DOMAIN-CONTAINING PROTEIN 2"/>
    <property type="match status" value="1"/>
</dbReference>
<proteinExistence type="predicted"/>
<dbReference type="OrthoDB" id="73919at2759"/>
<dbReference type="HOGENOM" id="CLU_061583_2_0_1"/>
<dbReference type="PANTHER" id="PTHR46021">
    <property type="entry name" value="ARF-GAP WITH DUAL PH DOMAIN-CONTAINING PROTEIN 1-LIKE PROTEIN"/>
    <property type="match status" value="1"/>
</dbReference>
<dbReference type="OMA" id="CENDKEQ"/>
<comment type="subcellular location">
    <subcellularLocation>
        <location evidence="1">Cell membrane</location>
    </subcellularLocation>
    <subcellularLocation>
        <location evidence="2">Cytoplasm</location>
    </subcellularLocation>
</comment>
<accession>F6VJ08</accession>
<evidence type="ECO:0000256" key="12">
    <source>
        <dbReference type="ARBA" id="ARBA00081909"/>
    </source>
</evidence>
<evidence type="ECO:0000256" key="13">
    <source>
        <dbReference type="PROSITE-ProRule" id="PRU00288"/>
    </source>
</evidence>
<evidence type="ECO:0000256" key="1">
    <source>
        <dbReference type="ARBA" id="ARBA00004236"/>
    </source>
</evidence>
<evidence type="ECO:0000256" key="3">
    <source>
        <dbReference type="ARBA" id="ARBA00022468"/>
    </source>
</evidence>
<keyword evidence="9" id="KW-0862">Zinc</keyword>
<dbReference type="GO" id="GO:0008270">
    <property type="term" value="F:zinc ion binding"/>
    <property type="evidence" value="ECO:0007669"/>
    <property type="project" value="UniProtKB-KW"/>
</dbReference>
<keyword evidence="8 13" id="KW-0863">Zinc-finger</keyword>
<dbReference type="PROSITE" id="PS50115">
    <property type="entry name" value="ARFGAP"/>
    <property type="match status" value="1"/>
</dbReference>
<dbReference type="GO" id="GO:0007507">
    <property type="term" value="P:heart development"/>
    <property type="evidence" value="ECO:0000318"/>
    <property type="project" value="GO_Central"/>
</dbReference>
<dbReference type="STRING" id="9258.ENSOANP00000008362"/>
<protein>
    <recommendedName>
        <fullName evidence="11">Arf-GAP with dual PH domain-containing protein 2</fullName>
    </recommendedName>
    <alternativeName>
        <fullName evidence="12">Centaurin-alpha-2</fullName>
    </alternativeName>
</protein>
<dbReference type="InterPro" id="IPR001164">
    <property type="entry name" value="ArfGAP_dom"/>
</dbReference>
<name>F6VJ08_ORNAN</name>
<dbReference type="GO" id="GO:0005096">
    <property type="term" value="F:GTPase activator activity"/>
    <property type="evidence" value="ECO:0000318"/>
    <property type="project" value="GO_Central"/>
</dbReference>
<dbReference type="Pfam" id="PF01412">
    <property type="entry name" value="ArfGap"/>
    <property type="match status" value="1"/>
</dbReference>
<dbReference type="SMART" id="SM00105">
    <property type="entry name" value="ArfGap"/>
    <property type="match status" value="1"/>
</dbReference>
<evidence type="ECO:0000256" key="8">
    <source>
        <dbReference type="ARBA" id="ARBA00022771"/>
    </source>
</evidence>
<dbReference type="CDD" id="cd13252">
    <property type="entry name" value="PH1_ADAP"/>
    <property type="match status" value="1"/>
</dbReference>
<dbReference type="InterPro" id="IPR038508">
    <property type="entry name" value="ArfGAP_dom_sf"/>
</dbReference>
<evidence type="ECO:0000256" key="11">
    <source>
        <dbReference type="ARBA" id="ARBA00072109"/>
    </source>
</evidence>
<dbReference type="GO" id="GO:1902936">
    <property type="term" value="F:phosphatidylinositol bisphosphate binding"/>
    <property type="evidence" value="ECO:0007669"/>
    <property type="project" value="InterPro"/>
</dbReference>
<dbReference type="GeneID" id="100080304"/>
<dbReference type="PRINTS" id="PR00405">
    <property type="entry name" value="REVINTRACTNG"/>
</dbReference>
<organism evidence="16 17">
    <name type="scientific">Ornithorhynchus anatinus</name>
    <name type="common">Duckbill platypus</name>
    <dbReference type="NCBI Taxonomy" id="9258"/>
    <lineage>
        <taxon>Eukaryota</taxon>
        <taxon>Metazoa</taxon>
        <taxon>Chordata</taxon>
        <taxon>Craniata</taxon>
        <taxon>Vertebrata</taxon>
        <taxon>Euteleostomi</taxon>
        <taxon>Mammalia</taxon>
        <taxon>Monotremata</taxon>
        <taxon>Ornithorhynchidae</taxon>
        <taxon>Ornithorhynchus</taxon>
    </lineage>
</organism>
<evidence type="ECO:0000259" key="14">
    <source>
        <dbReference type="PROSITE" id="PS50003"/>
    </source>
</evidence>
<dbReference type="InterPro" id="IPR037278">
    <property type="entry name" value="ARFGAP/RecO"/>
</dbReference>
<dbReference type="eggNOG" id="KOG0703">
    <property type="taxonomic scope" value="Eukaryota"/>
</dbReference>
<dbReference type="InterPro" id="IPR037849">
    <property type="entry name" value="PH1_ADAP"/>
</dbReference>
<evidence type="ECO:0000256" key="6">
    <source>
        <dbReference type="ARBA" id="ARBA00022723"/>
    </source>
</evidence>
<dbReference type="CTD" id="55803"/>
<dbReference type="AlphaFoldDB" id="F6VJ08"/>
<dbReference type="GO" id="GO:0043533">
    <property type="term" value="F:inositol 1,3,4,5 tetrakisphosphate binding"/>
    <property type="evidence" value="ECO:0007669"/>
    <property type="project" value="Ensembl"/>
</dbReference>
<dbReference type="FunFam" id="1.10.220.150:FF:000015">
    <property type="entry name" value="arf-GAP with dual PH domain-containing protein 2 isoform X1"/>
    <property type="match status" value="1"/>
</dbReference>
<dbReference type="Bgee" id="ENSOANG00000005260">
    <property type="expression patterns" value="Expressed in ovary and 7 other cell types or tissues"/>
</dbReference>
<feature type="domain" description="PH" evidence="14">
    <location>
        <begin position="257"/>
        <end position="363"/>
    </location>
</feature>
<dbReference type="Proteomes" id="UP000002279">
    <property type="component" value="Chromosome 15"/>
</dbReference>
<keyword evidence="6" id="KW-0479">Metal-binding</keyword>
<evidence type="ECO:0000256" key="9">
    <source>
        <dbReference type="ARBA" id="ARBA00022833"/>
    </source>
</evidence>
<dbReference type="SUPFAM" id="SSF57863">
    <property type="entry name" value="ArfGap/RecO-like zinc finger"/>
    <property type="match status" value="1"/>
</dbReference>
<dbReference type="Ensembl" id="ENSOANT00000008364.4">
    <property type="protein sequence ID" value="ENSOANP00000008362.4"/>
    <property type="gene ID" value="ENSOANG00000005260.4"/>
</dbReference>
<keyword evidence="4" id="KW-1003">Cell membrane</keyword>
<sequence>MGDRDHNKKRLLDLVQAAGSANGLCADCGAPDPDWASYKLGIFICLNCSGVHRNFPEISRVKSVRLDYWDNDLVEFMTRNGNSCSKMKYEAKVPTFYYVPQAEDCMVLKEQWIRAKYERQEFTAGSLTWTDSSSGTREGLLWKRGKDNGQFLQRRFVLLKGEGVLMYYTKENGKGPKASIPIANLNAMFQTQKIGHPHGLQVTYKKDGHTRNLFVYHESGKEIVDWFNALRAARWHYLKEAFPRVPESELLPLITRSYLKEGYMEKTGPKQREPFKKRWFALDSQERNLFYYKKPLDAYEQGQVFLGSKEQGYDIQDDLPKGMKGNKGKVGITIITPERRFVFTCTNDKEQKEWLEKLQEVLSRPLGPTDHPQTPG</sequence>
<dbReference type="GO" id="GO:0005547">
    <property type="term" value="F:phosphatidylinositol-3,4,5-trisphosphate binding"/>
    <property type="evidence" value="ECO:0000318"/>
    <property type="project" value="GO_Central"/>
</dbReference>
<dbReference type="SUPFAM" id="SSF50729">
    <property type="entry name" value="PH domain-like"/>
    <property type="match status" value="2"/>
</dbReference>
<evidence type="ECO:0000256" key="5">
    <source>
        <dbReference type="ARBA" id="ARBA00022490"/>
    </source>
</evidence>
<gene>
    <name evidence="16" type="primary">ADAP2</name>
</gene>
<dbReference type="GO" id="GO:0005886">
    <property type="term" value="C:plasma membrane"/>
    <property type="evidence" value="ECO:0000318"/>
    <property type="project" value="GO_Central"/>
</dbReference>
<dbReference type="CDD" id="cd01251">
    <property type="entry name" value="PH2_ADAP"/>
    <property type="match status" value="1"/>
</dbReference>
<dbReference type="FunFam" id="2.30.29.30:FF:000080">
    <property type="entry name" value="Arf-GAP with dual PH domain-containing protein 1"/>
    <property type="match status" value="1"/>
</dbReference>
<dbReference type="GeneTree" id="ENSGT00940000156498"/>
<reference evidence="16" key="2">
    <citation type="submission" date="2025-08" db="UniProtKB">
        <authorList>
            <consortium name="Ensembl"/>
        </authorList>
    </citation>
    <scope>IDENTIFICATION</scope>
    <source>
        <strain evidence="16">Glennie</strain>
    </source>
</reference>
<evidence type="ECO:0000313" key="17">
    <source>
        <dbReference type="Proteomes" id="UP000002279"/>
    </source>
</evidence>
<dbReference type="FunFam" id="2.30.29.30:FF:000099">
    <property type="entry name" value="Arf-GAP with dual PH domain-containing protein 1"/>
    <property type="match status" value="1"/>
</dbReference>
<dbReference type="GO" id="GO:0005737">
    <property type="term" value="C:cytoplasm"/>
    <property type="evidence" value="ECO:0000318"/>
    <property type="project" value="GO_Central"/>
</dbReference>
<evidence type="ECO:0000256" key="7">
    <source>
        <dbReference type="ARBA" id="ARBA00022737"/>
    </source>
</evidence>
<dbReference type="Gene3D" id="1.10.220.150">
    <property type="entry name" value="Arf GTPase activating protein"/>
    <property type="match status" value="1"/>
</dbReference>
<keyword evidence="10" id="KW-0472">Membrane</keyword>
<dbReference type="PROSITE" id="PS50003">
    <property type="entry name" value="PH_DOMAIN"/>
    <property type="match status" value="2"/>
</dbReference>
<keyword evidence="3" id="KW-0343">GTPase activation</keyword>
<dbReference type="InterPro" id="IPR001849">
    <property type="entry name" value="PH_domain"/>
</dbReference>
<dbReference type="KEGG" id="oaa:100080304"/>
<dbReference type="Gene3D" id="2.30.29.30">
    <property type="entry name" value="Pleckstrin-homology domain (PH domain)/Phosphotyrosine-binding domain (PTB)"/>
    <property type="match status" value="2"/>
</dbReference>
<dbReference type="Pfam" id="PF00169">
    <property type="entry name" value="PH"/>
    <property type="match status" value="2"/>
</dbReference>
<evidence type="ECO:0000256" key="4">
    <source>
        <dbReference type="ARBA" id="ARBA00022475"/>
    </source>
</evidence>
<reference evidence="16 17" key="1">
    <citation type="journal article" date="2008" name="Nature">
        <title>Genome analysis of the platypus reveals unique signatures of evolution.</title>
        <authorList>
            <person name="Warren W.C."/>
            <person name="Hillier L.W."/>
            <person name="Marshall Graves J.A."/>
            <person name="Birney E."/>
            <person name="Ponting C.P."/>
            <person name="Grutzner F."/>
            <person name="Belov K."/>
            <person name="Miller W."/>
            <person name="Clarke L."/>
            <person name="Chinwalla A.T."/>
            <person name="Yang S.P."/>
            <person name="Heger A."/>
            <person name="Locke D.P."/>
            <person name="Miethke P."/>
            <person name="Waters P.D."/>
            <person name="Veyrunes F."/>
            <person name="Fulton L."/>
            <person name="Fulton B."/>
            <person name="Graves T."/>
            <person name="Wallis J."/>
            <person name="Puente X.S."/>
            <person name="Lopez-Otin C."/>
            <person name="Ordonez G.R."/>
            <person name="Eichler E.E."/>
            <person name="Chen L."/>
            <person name="Cheng Z."/>
            <person name="Deakin J.E."/>
            <person name="Alsop A."/>
            <person name="Thompson K."/>
            <person name="Kirby P."/>
            <person name="Papenfuss A.T."/>
            <person name="Wakefield M.J."/>
            <person name="Olender T."/>
            <person name="Lancet D."/>
            <person name="Huttley G.A."/>
            <person name="Smit A.F."/>
            <person name="Pask A."/>
            <person name="Temple-Smith P."/>
            <person name="Batzer M.A."/>
            <person name="Walker J.A."/>
            <person name="Konkel M.K."/>
            <person name="Harris R.S."/>
            <person name="Whittington C.M."/>
            <person name="Wong E.S."/>
            <person name="Gemmell N.J."/>
            <person name="Buschiazzo E."/>
            <person name="Vargas Jentzsch I.M."/>
            <person name="Merkel A."/>
            <person name="Schmitz J."/>
            <person name="Zemann A."/>
            <person name="Churakov G."/>
            <person name="Kriegs J.O."/>
            <person name="Brosius J."/>
            <person name="Murchison E.P."/>
            <person name="Sachidanandam R."/>
            <person name="Smith C."/>
            <person name="Hannon G.J."/>
            <person name="Tsend-Ayush E."/>
            <person name="McMillan D."/>
            <person name="Attenborough R."/>
            <person name="Rens W."/>
            <person name="Ferguson-Smith M."/>
            <person name="Lefevre C.M."/>
            <person name="Sharp J.A."/>
            <person name="Nicholas K.R."/>
            <person name="Ray D.A."/>
            <person name="Kube M."/>
            <person name="Reinhardt R."/>
            <person name="Pringle T.H."/>
            <person name="Taylor J."/>
            <person name="Jones R.C."/>
            <person name="Nixon B."/>
            <person name="Dacheux J.L."/>
            <person name="Niwa H."/>
            <person name="Sekita Y."/>
            <person name="Huang X."/>
            <person name="Stark A."/>
            <person name="Kheradpour P."/>
            <person name="Kellis M."/>
            <person name="Flicek P."/>
            <person name="Chen Y."/>
            <person name="Webber C."/>
            <person name="Hardison R."/>
            <person name="Nelson J."/>
            <person name="Hallsworth-Pepin K."/>
            <person name="Delehaunty K."/>
            <person name="Markovic C."/>
            <person name="Minx P."/>
            <person name="Feng Y."/>
            <person name="Kremitzki C."/>
            <person name="Mitreva M."/>
            <person name="Glasscock J."/>
            <person name="Wylie T."/>
            <person name="Wohldmann P."/>
            <person name="Thiru P."/>
            <person name="Nhan M.N."/>
            <person name="Pohl C.S."/>
            <person name="Smith S.M."/>
            <person name="Hou S."/>
            <person name="Nefedov M."/>
            <person name="de Jong P.J."/>
            <person name="Renfree M.B."/>
            <person name="Mardis E.R."/>
            <person name="Wilson R.K."/>
        </authorList>
    </citation>
    <scope>NUCLEOTIDE SEQUENCE [LARGE SCALE GENOMIC DNA]</scope>
    <source>
        <strain evidence="16 17">Glennie</strain>
    </source>
</reference>
<dbReference type="RefSeq" id="XP_028935979.1">
    <property type="nucleotide sequence ID" value="XM_029080146.2"/>
</dbReference>
<dbReference type="InterPro" id="IPR011993">
    <property type="entry name" value="PH-like_dom_sf"/>
</dbReference>
<keyword evidence="17" id="KW-1185">Reference proteome</keyword>
<evidence type="ECO:0000259" key="15">
    <source>
        <dbReference type="PROSITE" id="PS50115"/>
    </source>
</evidence>
<evidence type="ECO:0000256" key="2">
    <source>
        <dbReference type="ARBA" id="ARBA00004496"/>
    </source>
</evidence>
<keyword evidence="5" id="KW-0963">Cytoplasm</keyword>
<feature type="domain" description="PH" evidence="14">
    <location>
        <begin position="134"/>
        <end position="235"/>
    </location>
</feature>
<reference evidence="16" key="3">
    <citation type="submission" date="2025-09" db="UniProtKB">
        <authorList>
            <consortium name="Ensembl"/>
        </authorList>
    </citation>
    <scope>IDENTIFICATION</scope>
    <source>
        <strain evidence="16">Glennie</strain>
    </source>
</reference>
<feature type="domain" description="Arf-GAP" evidence="15">
    <location>
        <begin position="9"/>
        <end position="123"/>
    </location>
</feature>
<dbReference type="SMART" id="SM00233">
    <property type="entry name" value="PH"/>
    <property type="match status" value="2"/>
</dbReference>
<dbReference type="FunCoup" id="F6VJ08">
    <property type="interactions" value="799"/>
</dbReference>
<evidence type="ECO:0000256" key="10">
    <source>
        <dbReference type="ARBA" id="ARBA00023136"/>
    </source>
</evidence>